<dbReference type="PANTHER" id="PTHR45631:SF205">
    <property type="entry name" value="LEUCINE-RICH REPEAT PROTEIN KINASE FAMILY PROTEIN"/>
    <property type="match status" value="1"/>
</dbReference>
<keyword evidence="3 9" id="KW-0812">Transmembrane</keyword>
<dbReference type="InterPro" id="IPR025875">
    <property type="entry name" value="Leu-rich_rpt_4"/>
</dbReference>
<dbReference type="PANTHER" id="PTHR45631">
    <property type="entry name" value="OS07G0107800 PROTEIN-RELATED"/>
    <property type="match status" value="1"/>
</dbReference>
<dbReference type="PROSITE" id="PS50011">
    <property type="entry name" value="PROTEIN_KINASE_DOM"/>
    <property type="match status" value="1"/>
</dbReference>
<name>A0ABQ7YYW1_BRANA</name>
<dbReference type="InterPro" id="IPR000719">
    <property type="entry name" value="Prot_kinase_dom"/>
</dbReference>
<dbReference type="Pfam" id="PF12819">
    <property type="entry name" value="Malectin_like"/>
    <property type="match status" value="1"/>
</dbReference>
<dbReference type="InterPro" id="IPR011009">
    <property type="entry name" value="Kinase-like_dom_sf"/>
</dbReference>
<dbReference type="Gene3D" id="3.30.200.20">
    <property type="entry name" value="Phosphorylase Kinase, domain 1"/>
    <property type="match status" value="1"/>
</dbReference>
<feature type="transmembrane region" description="Helical" evidence="9">
    <location>
        <begin position="592"/>
        <end position="618"/>
    </location>
</feature>
<evidence type="ECO:0000256" key="1">
    <source>
        <dbReference type="ARBA" id="ARBA00004167"/>
    </source>
</evidence>
<comment type="caution">
    <text evidence="11">The sequence shown here is derived from an EMBL/GenBank/DDBJ whole genome shotgun (WGS) entry which is preliminary data.</text>
</comment>
<dbReference type="EMBL" id="JAGKQM010000016">
    <property type="protein sequence ID" value="KAH0873124.1"/>
    <property type="molecule type" value="Genomic_DNA"/>
</dbReference>
<keyword evidence="6 9" id="KW-1133">Transmembrane helix</keyword>
<proteinExistence type="predicted"/>
<evidence type="ECO:0000256" key="7">
    <source>
        <dbReference type="ARBA" id="ARBA00023136"/>
    </source>
</evidence>
<dbReference type="InterPro" id="IPR024788">
    <property type="entry name" value="Malectin-like_Carb-bd_dom"/>
</dbReference>
<evidence type="ECO:0000259" key="10">
    <source>
        <dbReference type="PROSITE" id="PS50011"/>
    </source>
</evidence>
<protein>
    <recommendedName>
        <fullName evidence="10">Protein kinase domain-containing protein</fullName>
    </recommendedName>
</protein>
<keyword evidence="4" id="KW-0732">Signal</keyword>
<evidence type="ECO:0000256" key="5">
    <source>
        <dbReference type="ARBA" id="ARBA00022737"/>
    </source>
</evidence>
<sequence>MVMTQQIPSSYYCSCLNAFKFPTVDETRVSPAITKEYQCRRRRQFPDHTPLGKGLLNQIMVRDTVPNHSCKVTNTEMMVSKALTLLCCVVLINLSNAQDQTGFISIDCGLQPDNSSYTESSKGIKYVSDSSYTDTGASSFVAPEYRANMMQSMWSVRSFPEGVRNCYEIGVNVSAKYLIRAAFMYGNYDARNELPGFDLHLGPNKWGSVKLESSEGTVSKEIIYSVLTDTLQVCLVNTGNGTPFISVLELRQLPNSSYATKSESLQLFQRLDFGSSTNLTVRYPDDVFDRIWLPSTPNGSKQFSERSTSSSRNSSGKFHLPQAVMRTAVVPETSGGSVDFGWTPDDPSLEFYFYLYFSELQEPSSGSVSKREFIISFNGNSFGRPFSLTYLETLVLSISNPLSEQSFQFSISQSRDSTLPPLINAMEAYFVNKLPQSSTDQNDLSAMRNIKSTYKVKRNWEGDVCVPQAYTWEGVNCSYNGTSTPRVIALNLSSAGLTGDILSDISLLTQLQVLDLSNNNLTGPVPAFLAQLQFLRVLNLGNNQLSGPIPSILMGKSGLSFSIDGNPSICATTGACEELTQNKSKKKKLPSFVIALVASLAGLVLIATISAAILFIFIRKKKQGRTVHRTITASSNGLSLLRRDTGSMPPSMQRRETGFSTRPSLQRIESGMTDHDMNETAVDGFDMEPANRKFTYAEIVNITNGFERDQGKVGFGRNYLGQLNGKEVTVKLVSSLSSQGYKQLRAEVYAKSLSVKHLFRIHHKNLITMLGYCNEGDKLAVIYEYMANGNLKQHISENSPTVFSWEDRLGIAVDVAQGLEYLHTGCTPPIIHRNVKCTNVFLDENFNAKLGGFGLSRAFDAAEGSHMNTAIAGTPGYVDPEYYTSNILTEKSDVYSFGVVLLEIVTAKPAIIKDEERMHISQWVESLLSRENIEEILDPSLCGDYDPTSAFKTVEIAVACVCRNSGDRPGMSQVVTALKESLAAEVERKKDLPVVSTDSVEDLALGFGSNPPPRLR</sequence>
<dbReference type="Gene3D" id="3.80.10.10">
    <property type="entry name" value="Ribonuclease Inhibitor"/>
    <property type="match status" value="1"/>
</dbReference>
<dbReference type="InterPro" id="IPR001245">
    <property type="entry name" value="Ser-Thr/Tyr_kinase_cat_dom"/>
</dbReference>
<organism evidence="11 12">
    <name type="scientific">Brassica napus</name>
    <name type="common">Rape</name>
    <dbReference type="NCBI Taxonomy" id="3708"/>
    <lineage>
        <taxon>Eukaryota</taxon>
        <taxon>Viridiplantae</taxon>
        <taxon>Streptophyta</taxon>
        <taxon>Embryophyta</taxon>
        <taxon>Tracheophyta</taxon>
        <taxon>Spermatophyta</taxon>
        <taxon>Magnoliopsida</taxon>
        <taxon>eudicotyledons</taxon>
        <taxon>Gunneridae</taxon>
        <taxon>Pentapetalae</taxon>
        <taxon>rosids</taxon>
        <taxon>malvids</taxon>
        <taxon>Brassicales</taxon>
        <taxon>Brassicaceae</taxon>
        <taxon>Brassiceae</taxon>
        <taxon>Brassica</taxon>
    </lineage>
</organism>
<keyword evidence="5" id="KW-0677">Repeat</keyword>
<evidence type="ECO:0000256" key="6">
    <source>
        <dbReference type="ARBA" id="ARBA00022989"/>
    </source>
</evidence>
<evidence type="ECO:0000313" key="11">
    <source>
        <dbReference type="EMBL" id="KAH0873124.1"/>
    </source>
</evidence>
<accession>A0ABQ7YYW1</accession>
<dbReference type="SUPFAM" id="SSF56112">
    <property type="entry name" value="Protein kinase-like (PK-like)"/>
    <property type="match status" value="1"/>
</dbReference>
<feature type="region of interest" description="Disordered" evidence="8">
    <location>
        <begin position="298"/>
        <end position="317"/>
    </location>
</feature>
<evidence type="ECO:0000256" key="8">
    <source>
        <dbReference type="SAM" id="MobiDB-lite"/>
    </source>
</evidence>
<keyword evidence="7 9" id="KW-0472">Membrane</keyword>
<dbReference type="Gene3D" id="1.10.510.10">
    <property type="entry name" value="Transferase(Phosphotransferase) domain 1"/>
    <property type="match status" value="1"/>
</dbReference>
<evidence type="ECO:0000256" key="9">
    <source>
        <dbReference type="SAM" id="Phobius"/>
    </source>
</evidence>
<dbReference type="CDD" id="cd14066">
    <property type="entry name" value="STKc_IRAK"/>
    <property type="match status" value="1"/>
</dbReference>
<gene>
    <name evidence="11" type="ORF">HID58_070486</name>
</gene>
<dbReference type="Proteomes" id="UP000824890">
    <property type="component" value="Unassembled WGS sequence"/>
</dbReference>
<evidence type="ECO:0000256" key="3">
    <source>
        <dbReference type="ARBA" id="ARBA00022692"/>
    </source>
</evidence>
<keyword evidence="2" id="KW-0433">Leucine-rich repeat</keyword>
<feature type="domain" description="Protein kinase" evidence="10">
    <location>
        <begin position="704"/>
        <end position="982"/>
    </location>
</feature>
<dbReference type="Pfam" id="PF07714">
    <property type="entry name" value="PK_Tyr_Ser-Thr"/>
    <property type="match status" value="1"/>
</dbReference>
<reference evidence="11 12" key="1">
    <citation type="submission" date="2021-05" db="EMBL/GenBank/DDBJ databases">
        <title>Genome Assembly of Synthetic Allotetraploid Brassica napus Reveals Homoeologous Exchanges between Subgenomes.</title>
        <authorList>
            <person name="Davis J.T."/>
        </authorList>
    </citation>
    <scope>NUCLEOTIDE SEQUENCE [LARGE SCALE GENOMIC DNA]</scope>
    <source>
        <strain evidence="12">cv. Da-Ae</strain>
        <tissue evidence="11">Seedling</tissue>
    </source>
</reference>
<dbReference type="SUPFAM" id="SSF52058">
    <property type="entry name" value="L domain-like"/>
    <property type="match status" value="1"/>
</dbReference>
<evidence type="ECO:0000256" key="4">
    <source>
        <dbReference type="ARBA" id="ARBA00022729"/>
    </source>
</evidence>
<evidence type="ECO:0000256" key="2">
    <source>
        <dbReference type="ARBA" id="ARBA00022614"/>
    </source>
</evidence>
<comment type="subcellular location">
    <subcellularLocation>
        <location evidence="1">Membrane</location>
        <topology evidence="1">Single-pass membrane protein</topology>
    </subcellularLocation>
</comment>
<dbReference type="Pfam" id="PF12799">
    <property type="entry name" value="LRR_4"/>
    <property type="match status" value="1"/>
</dbReference>
<keyword evidence="12" id="KW-1185">Reference proteome</keyword>
<evidence type="ECO:0000313" key="12">
    <source>
        <dbReference type="Proteomes" id="UP000824890"/>
    </source>
</evidence>
<feature type="region of interest" description="Disordered" evidence="8">
    <location>
        <begin position="640"/>
        <end position="661"/>
    </location>
</feature>
<feature type="compositionally biased region" description="Low complexity" evidence="8">
    <location>
        <begin position="300"/>
        <end position="315"/>
    </location>
</feature>
<dbReference type="InterPro" id="IPR032675">
    <property type="entry name" value="LRR_dom_sf"/>
</dbReference>